<organism evidence="10 11">
    <name type="scientific">Megasphaera intestinihominis</name>
    <dbReference type="NCBI Taxonomy" id="3133159"/>
    <lineage>
        <taxon>Bacteria</taxon>
        <taxon>Bacillati</taxon>
        <taxon>Bacillota</taxon>
        <taxon>Negativicutes</taxon>
        <taxon>Veillonellales</taxon>
        <taxon>Veillonellaceae</taxon>
        <taxon>Megasphaera</taxon>
    </lineage>
</organism>
<feature type="transmembrane region" description="Helical" evidence="9">
    <location>
        <begin position="126"/>
        <end position="148"/>
    </location>
</feature>
<dbReference type="PRINTS" id="PR00173">
    <property type="entry name" value="EDTRNSPORT"/>
</dbReference>
<feature type="transmembrane region" description="Helical" evidence="9">
    <location>
        <begin position="375"/>
        <end position="393"/>
    </location>
</feature>
<feature type="transmembrane region" description="Helical" evidence="9">
    <location>
        <begin position="230"/>
        <end position="255"/>
    </location>
</feature>
<feature type="transmembrane region" description="Helical" evidence="9">
    <location>
        <begin position="267"/>
        <end position="289"/>
    </location>
</feature>
<comment type="caution">
    <text evidence="10">The sequence shown here is derived from an EMBL/GenBank/DDBJ whole genome shotgun (WGS) entry which is preliminary data.</text>
</comment>
<accession>A0ABV1CTE1</accession>
<feature type="transmembrane region" description="Helical" evidence="9">
    <location>
        <begin position="15"/>
        <end position="35"/>
    </location>
</feature>
<dbReference type="Proteomes" id="UP001433088">
    <property type="component" value="Unassembled WGS sequence"/>
</dbReference>
<evidence type="ECO:0000256" key="6">
    <source>
        <dbReference type="ARBA" id="ARBA00022989"/>
    </source>
</evidence>
<dbReference type="Pfam" id="PF00375">
    <property type="entry name" value="SDF"/>
    <property type="match status" value="1"/>
</dbReference>
<protein>
    <recommendedName>
        <fullName evidence="3">L-cystine uptake protein TcyP</fullName>
    </recommendedName>
    <alternativeName>
        <fullName evidence="8">Transporter of cystine TcyP</fullName>
    </alternativeName>
</protein>
<feature type="transmembrane region" description="Helical" evidence="9">
    <location>
        <begin position="399"/>
        <end position="423"/>
    </location>
</feature>
<feature type="transmembrane region" description="Helical" evidence="9">
    <location>
        <begin position="192"/>
        <end position="209"/>
    </location>
</feature>
<proteinExistence type="inferred from homology"/>
<evidence type="ECO:0000256" key="4">
    <source>
        <dbReference type="ARBA" id="ARBA00022448"/>
    </source>
</evidence>
<evidence type="ECO:0000256" key="3">
    <source>
        <dbReference type="ARBA" id="ARBA00022031"/>
    </source>
</evidence>
<evidence type="ECO:0000256" key="1">
    <source>
        <dbReference type="ARBA" id="ARBA00004141"/>
    </source>
</evidence>
<feature type="transmembrane region" description="Helical" evidence="9">
    <location>
        <begin position="93"/>
        <end position="114"/>
    </location>
</feature>
<feature type="transmembrane region" description="Helical" evidence="9">
    <location>
        <begin position="42"/>
        <end position="64"/>
    </location>
</feature>
<keyword evidence="6 9" id="KW-1133">Transmembrane helix</keyword>
<dbReference type="PANTHER" id="PTHR42865:SF5">
    <property type="entry name" value="L-CYSTINE TRANSPORTER TCYP"/>
    <property type="match status" value="1"/>
</dbReference>
<dbReference type="EMBL" id="JBBMEU010000004">
    <property type="protein sequence ID" value="MEQ2421415.1"/>
    <property type="molecule type" value="Genomic_DNA"/>
</dbReference>
<keyword evidence="7 9" id="KW-0472">Membrane</keyword>
<evidence type="ECO:0000256" key="8">
    <source>
        <dbReference type="ARBA" id="ARBA00031293"/>
    </source>
</evidence>
<feature type="transmembrane region" description="Helical" evidence="9">
    <location>
        <begin position="342"/>
        <end position="363"/>
    </location>
</feature>
<evidence type="ECO:0000256" key="7">
    <source>
        <dbReference type="ARBA" id="ARBA00023136"/>
    </source>
</evidence>
<gene>
    <name evidence="10" type="ORF">WMO23_01520</name>
</gene>
<evidence type="ECO:0000313" key="11">
    <source>
        <dbReference type="Proteomes" id="UP001433088"/>
    </source>
</evidence>
<dbReference type="RefSeq" id="WP_292281602.1">
    <property type="nucleotide sequence ID" value="NZ_JBBMEU010000004.1"/>
</dbReference>
<name>A0ABV1CTE1_9FIRM</name>
<dbReference type="InterPro" id="IPR001991">
    <property type="entry name" value="Na-dicarboxylate_symporter"/>
</dbReference>
<evidence type="ECO:0000256" key="2">
    <source>
        <dbReference type="ARBA" id="ARBA00006148"/>
    </source>
</evidence>
<dbReference type="InterPro" id="IPR036458">
    <property type="entry name" value="Na:dicarbo_symporter_sf"/>
</dbReference>
<comment type="similarity">
    <text evidence="2">Belongs to the dicarboxylate/amino acid:cation symporter (DAACS) (TC 2.A.23) family.</text>
</comment>
<evidence type="ECO:0000313" key="10">
    <source>
        <dbReference type="EMBL" id="MEQ2421415.1"/>
    </source>
</evidence>
<dbReference type="Gene3D" id="1.10.3860.10">
    <property type="entry name" value="Sodium:dicarboxylate symporter"/>
    <property type="match status" value="1"/>
</dbReference>
<sequence length="461" mass="49255">MESQFFTSFLMISDWRTVLFLAVLAVLFGLIHYLYHKCKMGFSLVVCVGMVAGALLGLVMQLMAGFPDDPTKVVFIKETTNWFQLFGNGYIDLIKMIVIPLVIISIAHVVINMDSGKTMSRLVKRTLLVTLVMTAIAAVIGIVFGILFDVGSGSAISSEAARAKPKDVVSVASTLRALIPGNLVDSMVKNNVIGMVIFGAVFGRAIWWIKADKPDMEAFLHKLIDGLHKTMMNMALLILDYMPWAVIALLANTIAQKGLASILDVGIFIIALYVALIVQFIIQILAVMLHGVNPIHYLKKSVALLILAFTSRSSAGCLPVTIETLVTRLGVNQGTASFVAGFGTTAGMQGCAGVFPAMLIVYVCHLTGTPLDITMLVMTVIVVTIGSLGIAGIPGTATMAASVSLSGVGMASSFSLIGPILAIDPLIDMMRTMVNVSGSVTNSIMIDKQLGTLDMTKYNSH</sequence>
<keyword evidence="4" id="KW-0813">Transport</keyword>
<evidence type="ECO:0000256" key="9">
    <source>
        <dbReference type="SAM" id="Phobius"/>
    </source>
</evidence>
<keyword evidence="5 9" id="KW-0812">Transmembrane</keyword>
<reference evidence="10 11" key="1">
    <citation type="submission" date="2024-03" db="EMBL/GenBank/DDBJ databases">
        <title>Human intestinal bacterial collection.</title>
        <authorList>
            <person name="Pauvert C."/>
            <person name="Hitch T.C.A."/>
            <person name="Clavel T."/>
        </authorList>
    </citation>
    <scope>NUCLEOTIDE SEQUENCE [LARGE SCALE GENOMIC DNA]</scope>
    <source>
        <strain evidence="10 11">CLA-AA-H81</strain>
    </source>
</reference>
<dbReference type="PANTHER" id="PTHR42865">
    <property type="entry name" value="PROTON/GLUTAMATE-ASPARTATE SYMPORTER"/>
    <property type="match status" value="1"/>
</dbReference>
<keyword evidence="11" id="KW-1185">Reference proteome</keyword>
<comment type="subcellular location">
    <subcellularLocation>
        <location evidence="1">Membrane</location>
        <topology evidence="1">Multi-pass membrane protein</topology>
    </subcellularLocation>
</comment>
<evidence type="ECO:0000256" key="5">
    <source>
        <dbReference type="ARBA" id="ARBA00022692"/>
    </source>
</evidence>
<dbReference type="SUPFAM" id="SSF118215">
    <property type="entry name" value="Proton glutamate symport protein"/>
    <property type="match status" value="1"/>
</dbReference>